<dbReference type="PANTHER" id="PTHR33744:SF1">
    <property type="entry name" value="DNA-BINDING TRANSCRIPTIONAL ACTIVATOR ADER"/>
    <property type="match status" value="1"/>
</dbReference>
<gene>
    <name evidence="6" type="ORF">FHE65_03645</name>
    <name evidence="5" type="ORF">FHE65_10660</name>
</gene>
<evidence type="ECO:0000259" key="2">
    <source>
        <dbReference type="Pfam" id="PF07905"/>
    </source>
</evidence>
<proteinExistence type="inferred from homology"/>
<dbReference type="AlphaFoldDB" id="A0A5C4MZL0"/>
<dbReference type="PANTHER" id="PTHR33744">
    <property type="entry name" value="CARBOHYDRATE DIACID REGULATOR"/>
    <property type="match status" value="1"/>
</dbReference>
<dbReference type="OrthoDB" id="2973014at2"/>
<evidence type="ECO:0000256" key="1">
    <source>
        <dbReference type="ARBA" id="ARBA00006754"/>
    </source>
</evidence>
<comment type="similarity">
    <text evidence="1">Belongs to the CdaR family.</text>
</comment>
<evidence type="ECO:0000313" key="6">
    <source>
        <dbReference type="EMBL" id="TNC50370.1"/>
    </source>
</evidence>
<feature type="domain" description="PucR C-terminal helix-turn-helix" evidence="3">
    <location>
        <begin position="530"/>
        <end position="586"/>
    </location>
</feature>
<dbReference type="Pfam" id="PF07905">
    <property type="entry name" value="PucR"/>
    <property type="match status" value="1"/>
</dbReference>
<dbReference type="Pfam" id="PF13556">
    <property type="entry name" value="HTH_30"/>
    <property type="match status" value="1"/>
</dbReference>
<evidence type="ECO:0000313" key="5">
    <source>
        <dbReference type="EMBL" id="TNC47074.1"/>
    </source>
</evidence>
<dbReference type="InterPro" id="IPR051448">
    <property type="entry name" value="CdaR-like_regulators"/>
</dbReference>
<sequence length="592" mass="63518">MGRACALRPSPDNRRRVTCGCALLTIRCPREHHRDRRSVAAVRTVGDEPYAVLVPLPTLRAVLGSDAVRAAAPEVLSGADRLDRPVRWVHVSEVREVTGLLTGGELLLSTGLAMRGGSADAAAYVSELVDAGATGLMVETGEAFPEVPAAALRVARGRRFPIVALRRTARFVEITEHVHRAIVAEQYERVDFARRVHERFTALSLEGAGAQAIVEATATLAGSSVVLEDLSRHVVAYAAVGRPASGLLKDWEKRSRLVPATAAAGLAGPEGWLVTPVGLQQRWGRLVVVNPASDQARLTTVLERAAQALELGRMAESDRFGIAHQAQGGFLTELADGRIRDDAEADTRARSLGLPPAAPYVALVVRAAPRRTGSTDPVAVHRRARGLVERVAQAARSARVPVLLGSLGPSEVAVLLAAGGRPDDAALEALADALHGQLARQPDLDVVAVGAGDPAHTLLVAGARLRHAQHVAEVAHALPPGRQRPFFRARDVRLHGLVALLHDDPRVQAFAESELDPLLVHEATHDDGMLRLLRQYLAVGGNKTELARVSHRSRPALYKRLHRLEQILGVDLDDPDSRLALGVALMVHDQRR</sequence>
<dbReference type="EMBL" id="VDFR01000016">
    <property type="protein sequence ID" value="TNC50370.1"/>
    <property type="molecule type" value="Genomic_DNA"/>
</dbReference>
<dbReference type="InterPro" id="IPR012914">
    <property type="entry name" value="PucR_dom"/>
</dbReference>
<evidence type="ECO:0000313" key="7">
    <source>
        <dbReference type="Proteomes" id="UP000306740"/>
    </source>
</evidence>
<dbReference type="Proteomes" id="UP000306740">
    <property type="component" value="Unassembled WGS sequence"/>
</dbReference>
<dbReference type="InterPro" id="IPR041522">
    <property type="entry name" value="CdaR_GGDEF"/>
</dbReference>
<feature type="domain" description="CdaR GGDEF-like" evidence="4">
    <location>
        <begin position="337"/>
        <end position="474"/>
    </location>
</feature>
<dbReference type="EMBL" id="VDFR01000048">
    <property type="protein sequence ID" value="TNC47074.1"/>
    <property type="molecule type" value="Genomic_DNA"/>
</dbReference>
<evidence type="ECO:0000259" key="3">
    <source>
        <dbReference type="Pfam" id="PF13556"/>
    </source>
</evidence>
<dbReference type="Pfam" id="PF17853">
    <property type="entry name" value="GGDEF_2"/>
    <property type="match status" value="1"/>
</dbReference>
<protein>
    <submittedName>
        <fullName evidence="6">PucR family transcriptional regulator</fullName>
    </submittedName>
</protein>
<dbReference type="InterPro" id="IPR025736">
    <property type="entry name" value="PucR_C-HTH_dom"/>
</dbReference>
<accession>A0A5C4MZL0</accession>
<organism evidence="6 7">
    <name type="scientific">Mumia zhuanghuii</name>
    <dbReference type="NCBI Taxonomy" id="2585211"/>
    <lineage>
        <taxon>Bacteria</taxon>
        <taxon>Bacillati</taxon>
        <taxon>Actinomycetota</taxon>
        <taxon>Actinomycetes</taxon>
        <taxon>Propionibacteriales</taxon>
        <taxon>Nocardioidaceae</taxon>
        <taxon>Mumia</taxon>
    </lineage>
</organism>
<dbReference type="InterPro" id="IPR042070">
    <property type="entry name" value="PucR_C-HTH_sf"/>
</dbReference>
<dbReference type="Gene3D" id="1.10.10.2840">
    <property type="entry name" value="PucR C-terminal helix-turn-helix domain"/>
    <property type="match status" value="1"/>
</dbReference>
<comment type="caution">
    <text evidence="6">The sequence shown here is derived from an EMBL/GenBank/DDBJ whole genome shotgun (WGS) entry which is preliminary data.</text>
</comment>
<feature type="domain" description="Purine catabolism PurC-like" evidence="2">
    <location>
        <begin position="62"/>
        <end position="182"/>
    </location>
</feature>
<name>A0A5C4MZL0_9ACTN</name>
<reference evidence="6 7" key="1">
    <citation type="submission" date="2019-05" db="EMBL/GenBank/DDBJ databases">
        <title>Mumia sp. nov., isolated from the intestinal contents of plateau pika (Ochotona curzoniae) in the Qinghai-Tibet plateau of China.</title>
        <authorList>
            <person name="Tian Z."/>
        </authorList>
    </citation>
    <scope>NUCLEOTIDE SEQUENCE [LARGE SCALE GENOMIC DNA]</scope>
    <source>
        <strain evidence="7">527</strain>
        <strain evidence="6">Z527</strain>
    </source>
</reference>
<evidence type="ECO:0000259" key="4">
    <source>
        <dbReference type="Pfam" id="PF17853"/>
    </source>
</evidence>